<dbReference type="PROSITE" id="PS50943">
    <property type="entry name" value="HTH_CROC1"/>
    <property type="match status" value="1"/>
</dbReference>
<accession>A0A8J3IQ52</accession>
<dbReference type="EMBL" id="BNJK01000002">
    <property type="protein sequence ID" value="GHO98711.1"/>
    <property type="molecule type" value="Genomic_DNA"/>
</dbReference>
<comment type="caution">
    <text evidence="2">The sequence shown here is derived from an EMBL/GenBank/DDBJ whole genome shotgun (WGS) entry which is preliminary data.</text>
</comment>
<name>A0A8J3IQ52_9CHLR</name>
<keyword evidence="3" id="KW-1185">Reference proteome</keyword>
<dbReference type="InterPro" id="IPR001387">
    <property type="entry name" value="Cro/C1-type_HTH"/>
</dbReference>
<dbReference type="SUPFAM" id="SSF47413">
    <property type="entry name" value="lambda repressor-like DNA-binding domains"/>
    <property type="match status" value="1"/>
</dbReference>
<dbReference type="SMART" id="SM00530">
    <property type="entry name" value="HTH_XRE"/>
    <property type="match status" value="1"/>
</dbReference>
<feature type="domain" description="HTH cro/C1-type" evidence="1">
    <location>
        <begin position="6"/>
        <end position="61"/>
    </location>
</feature>
<dbReference type="Pfam" id="PF01381">
    <property type="entry name" value="HTH_3"/>
    <property type="match status" value="1"/>
</dbReference>
<evidence type="ECO:0000313" key="2">
    <source>
        <dbReference type="EMBL" id="GHO98711.1"/>
    </source>
</evidence>
<proteinExistence type="predicted"/>
<sequence>MLRAKLIEAREKKRLTQDQLAEQCNVDVATIRRWEHGESMPQGRNKWRLMEVLGASSEDDLGLARRRQEKKQDQDNHTALASLSRQGVTIRLIALVNGRTTISSREIIDLGSKIEQELETMNNKISRREAMQEAVFALIGLPLALHHLSPTNIVEEPTEEILRQCTAGITACQQLIKGNATEIAEASRALSSYLPSLKAIVKNSSKHRTVAARLVTQAYIQKAGIAIHLYDSRQAVKYAEQAMFYAGQSNDKIMEIAASSRLTWMLFGNQQHRLAMHQALATVHLSKEAEQAKIKIPALMQSALYGDAALYQAVNGERANAERDVHLASLYYQYARKDEPIYLAWDKDLLVLFEGRTRYFNGDAKAAYETISQVIDPDTFQLKTTSFSKDTRPQAINFLTQASLKLPKKDKEHSAKLWEAGLEATLTLKSEQRFGEVLTAYEMMSTLWPDDKYIAELRQRIIHW</sequence>
<dbReference type="RefSeq" id="WP_220209410.1">
    <property type="nucleotide sequence ID" value="NZ_BNJK01000002.1"/>
</dbReference>
<protein>
    <recommendedName>
        <fullName evidence="1">HTH cro/C1-type domain-containing protein</fullName>
    </recommendedName>
</protein>
<organism evidence="2 3">
    <name type="scientific">Reticulibacter mediterranei</name>
    <dbReference type="NCBI Taxonomy" id="2778369"/>
    <lineage>
        <taxon>Bacteria</taxon>
        <taxon>Bacillati</taxon>
        <taxon>Chloroflexota</taxon>
        <taxon>Ktedonobacteria</taxon>
        <taxon>Ktedonobacterales</taxon>
        <taxon>Reticulibacteraceae</taxon>
        <taxon>Reticulibacter</taxon>
    </lineage>
</organism>
<evidence type="ECO:0000259" key="1">
    <source>
        <dbReference type="PROSITE" id="PS50943"/>
    </source>
</evidence>
<dbReference type="InterPro" id="IPR010982">
    <property type="entry name" value="Lambda_DNA-bd_dom_sf"/>
</dbReference>
<dbReference type="GO" id="GO:0003677">
    <property type="term" value="F:DNA binding"/>
    <property type="evidence" value="ECO:0007669"/>
    <property type="project" value="InterPro"/>
</dbReference>
<dbReference type="Gene3D" id="1.10.260.40">
    <property type="entry name" value="lambda repressor-like DNA-binding domains"/>
    <property type="match status" value="1"/>
</dbReference>
<dbReference type="Proteomes" id="UP000597444">
    <property type="component" value="Unassembled WGS sequence"/>
</dbReference>
<gene>
    <name evidence="2" type="ORF">KSF_087590</name>
</gene>
<dbReference type="CDD" id="cd00093">
    <property type="entry name" value="HTH_XRE"/>
    <property type="match status" value="1"/>
</dbReference>
<reference evidence="2" key="1">
    <citation type="submission" date="2020-10" db="EMBL/GenBank/DDBJ databases">
        <title>Taxonomic study of unclassified bacteria belonging to the class Ktedonobacteria.</title>
        <authorList>
            <person name="Yabe S."/>
            <person name="Wang C.M."/>
            <person name="Zheng Y."/>
            <person name="Sakai Y."/>
            <person name="Cavaletti L."/>
            <person name="Monciardini P."/>
            <person name="Donadio S."/>
        </authorList>
    </citation>
    <scope>NUCLEOTIDE SEQUENCE</scope>
    <source>
        <strain evidence="2">ID150040</strain>
    </source>
</reference>
<dbReference type="AlphaFoldDB" id="A0A8J3IQ52"/>
<evidence type="ECO:0000313" key="3">
    <source>
        <dbReference type="Proteomes" id="UP000597444"/>
    </source>
</evidence>